<gene>
    <name evidence="7" type="ORF">ACFOJ9_18625</name>
</gene>
<evidence type="ECO:0000256" key="6">
    <source>
        <dbReference type="SAM" id="Phobius"/>
    </source>
</evidence>
<dbReference type="EMBL" id="JBHRVD010000001">
    <property type="protein sequence ID" value="MFC3323761.1"/>
    <property type="molecule type" value="Genomic_DNA"/>
</dbReference>
<dbReference type="PANTHER" id="PTHR30086:SF19">
    <property type="entry name" value="THREONINE EFFLUX PROTEIN"/>
    <property type="match status" value="1"/>
</dbReference>
<dbReference type="RefSeq" id="WP_378980352.1">
    <property type="nucleotide sequence ID" value="NZ_JBHRVD010000001.1"/>
</dbReference>
<accession>A0ABV7MPE2</accession>
<feature type="transmembrane region" description="Helical" evidence="6">
    <location>
        <begin position="147"/>
        <end position="175"/>
    </location>
</feature>
<dbReference type="Proteomes" id="UP001595648">
    <property type="component" value="Unassembled WGS sequence"/>
</dbReference>
<evidence type="ECO:0000256" key="5">
    <source>
        <dbReference type="ARBA" id="ARBA00023136"/>
    </source>
</evidence>
<proteinExistence type="predicted"/>
<dbReference type="Pfam" id="PF01810">
    <property type="entry name" value="LysE"/>
    <property type="match status" value="1"/>
</dbReference>
<protein>
    <submittedName>
        <fullName evidence="7">LysE family translocator</fullName>
    </submittedName>
</protein>
<keyword evidence="3 6" id="KW-0812">Transmembrane</keyword>
<dbReference type="PANTHER" id="PTHR30086">
    <property type="entry name" value="ARGININE EXPORTER PROTEIN ARGO"/>
    <property type="match status" value="1"/>
</dbReference>
<feature type="transmembrane region" description="Helical" evidence="6">
    <location>
        <begin position="71"/>
        <end position="92"/>
    </location>
</feature>
<reference evidence="8" key="1">
    <citation type="journal article" date="2019" name="Int. J. Syst. Evol. Microbiol.">
        <title>The Global Catalogue of Microorganisms (GCM) 10K type strain sequencing project: providing services to taxonomists for standard genome sequencing and annotation.</title>
        <authorList>
            <consortium name="The Broad Institute Genomics Platform"/>
            <consortium name="The Broad Institute Genome Sequencing Center for Infectious Disease"/>
            <person name="Wu L."/>
            <person name="Ma J."/>
        </authorList>
    </citation>
    <scope>NUCLEOTIDE SEQUENCE [LARGE SCALE GENOMIC DNA]</scope>
    <source>
        <strain evidence="8">ICMP 19515</strain>
    </source>
</reference>
<dbReference type="InterPro" id="IPR001123">
    <property type="entry name" value="LeuE-type"/>
</dbReference>
<feature type="transmembrane region" description="Helical" evidence="6">
    <location>
        <begin position="6"/>
        <end position="28"/>
    </location>
</feature>
<feature type="transmembrane region" description="Helical" evidence="6">
    <location>
        <begin position="40"/>
        <end position="65"/>
    </location>
</feature>
<comment type="subcellular location">
    <subcellularLocation>
        <location evidence="1">Cell membrane</location>
        <topology evidence="1">Multi-pass membrane protein</topology>
    </subcellularLocation>
</comment>
<organism evidence="7 8">
    <name type="scientific">Mesorhizobium cantuariense</name>
    <dbReference type="NCBI Taxonomy" id="1300275"/>
    <lineage>
        <taxon>Bacteria</taxon>
        <taxon>Pseudomonadati</taxon>
        <taxon>Pseudomonadota</taxon>
        <taxon>Alphaproteobacteria</taxon>
        <taxon>Hyphomicrobiales</taxon>
        <taxon>Phyllobacteriaceae</taxon>
        <taxon>Mesorhizobium</taxon>
    </lineage>
</organism>
<name>A0ABV7MPE2_9HYPH</name>
<keyword evidence="5 6" id="KW-0472">Membrane</keyword>
<evidence type="ECO:0000256" key="4">
    <source>
        <dbReference type="ARBA" id="ARBA00022989"/>
    </source>
</evidence>
<comment type="caution">
    <text evidence="7">The sequence shown here is derived from an EMBL/GenBank/DDBJ whole genome shotgun (WGS) entry which is preliminary data.</text>
</comment>
<keyword evidence="4 6" id="KW-1133">Transmembrane helix</keyword>
<evidence type="ECO:0000256" key="2">
    <source>
        <dbReference type="ARBA" id="ARBA00022475"/>
    </source>
</evidence>
<sequence length="213" mass="22638">MSDVAILASIIGALLIGAISPGPSFVLVSRIAVTASRLDGLAAAIGMGLGGAVFGSLALVGLNALLLQVDWLYFALKLTGGAYLVYLGVRIWRGASEPIVIPRTEGLPRPSRFRSFSFAFITQLCNPKTAIVYGSIFAALLPASPPYWLLLALPPLIFLVEASWYAAVALAFSASRPRSIYLGSKNWIDRFAGAVMGALGLRLIFDSLRPQNL</sequence>
<evidence type="ECO:0000313" key="8">
    <source>
        <dbReference type="Proteomes" id="UP001595648"/>
    </source>
</evidence>
<evidence type="ECO:0000256" key="3">
    <source>
        <dbReference type="ARBA" id="ARBA00022692"/>
    </source>
</evidence>
<feature type="transmembrane region" description="Helical" evidence="6">
    <location>
        <begin position="113"/>
        <end position="141"/>
    </location>
</feature>
<evidence type="ECO:0000256" key="1">
    <source>
        <dbReference type="ARBA" id="ARBA00004651"/>
    </source>
</evidence>
<keyword evidence="8" id="KW-1185">Reference proteome</keyword>
<evidence type="ECO:0000313" key="7">
    <source>
        <dbReference type="EMBL" id="MFC3323761.1"/>
    </source>
</evidence>
<keyword evidence="2" id="KW-1003">Cell membrane</keyword>